<evidence type="ECO:0000256" key="6">
    <source>
        <dbReference type="ARBA" id="ARBA00022837"/>
    </source>
</evidence>
<evidence type="ECO:0000313" key="13">
    <source>
        <dbReference type="Proteomes" id="UP000790347"/>
    </source>
</evidence>
<dbReference type="GO" id="GO:0008449">
    <property type="term" value="F:N-acetylglucosamine-6-sulfatase activity"/>
    <property type="evidence" value="ECO:0007669"/>
    <property type="project" value="TreeGrafter"/>
</dbReference>
<dbReference type="CDD" id="cd16147">
    <property type="entry name" value="G6S"/>
    <property type="match status" value="1"/>
</dbReference>
<feature type="region of interest" description="Disordered" evidence="8">
    <location>
        <begin position="849"/>
        <end position="871"/>
    </location>
</feature>
<accession>A0A922L3S1</accession>
<dbReference type="PANTHER" id="PTHR43108">
    <property type="entry name" value="N-ACETYLGLUCOSAMINE-6-SULFATASE FAMILY MEMBER"/>
    <property type="match status" value="1"/>
</dbReference>
<reference evidence="12" key="1">
    <citation type="submission" date="2013-05" db="EMBL/GenBank/DDBJ databases">
        <authorList>
            <person name="Yim A.K.Y."/>
            <person name="Chan T.F."/>
            <person name="Ji K.M."/>
            <person name="Liu X.Y."/>
            <person name="Zhou J.W."/>
            <person name="Li R.Q."/>
            <person name="Yang K.Y."/>
            <person name="Li J."/>
            <person name="Li M."/>
            <person name="Law P.T.W."/>
            <person name="Wu Y.L."/>
            <person name="Cai Z.L."/>
            <person name="Qin H."/>
            <person name="Bao Y."/>
            <person name="Leung R.K.K."/>
            <person name="Ng P.K.S."/>
            <person name="Zou J."/>
            <person name="Zhong X.J."/>
            <person name="Ran P.X."/>
            <person name="Zhong N.S."/>
            <person name="Liu Z.G."/>
            <person name="Tsui S.K.W."/>
        </authorList>
    </citation>
    <scope>NUCLEOTIDE SEQUENCE</scope>
    <source>
        <strain evidence="12">Derf</strain>
        <tissue evidence="12">Whole organism</tissue>
    </source>
</reference>
<feature type="domain" description="Extracellular sulfatase C-terminal" evidence="11">
    <location>
        <begin position="708"/>
        <end position="854"/>
    </location>
</feature>
<feature type="compositionally biased region" description="Low complexity" evidence="8">
    <location>
        <begin position="853"/>
        <end position="863"/>
    </location>
</feature>
<feature type="region of interest" description="Disordered" evidence="8">
    <location>
        <begin position="733"/>
        <end position="757"/>
    </location>
</feature>
<evidence type="ECO:0000256" key="7">
    <source>
        <dbReference type="ARBA" id="ARBA00023034"/>
    </source>
</evidence>
<dbReference type="InterPro" id="IPR024609">
    <property type="entry name" value="Extracellular_sulfatase_C"/>
</dbReference>
<feature type="region of interest" description="Disordered" evidence="8">
    <location>
        <begin position="895"/>
        <end position="938"/>
    </location>
</feature>
<proteinExistence type="inferred from homology"/>
<comment type="cofactor">
    <cofactor evidence="1">
        <name>Ca(2+)</name>
        <dbReference type="ChEBI" id="CHEBI:29108"/>
    </cofactor>
</comment>
<feature type="domain" description="Sulfatase N-terminal" evidence="10">
    <location>
        <begin position="203"/>
        <end position="514"/>
    </location>
</feature>
<evidence type="ECO:0000256" key="3">
    <source>
        <dbReference type="ARBA" id="ARBA00004348"/>
    </source>
</evidence>
<keyword evidence="7" id="KW-0333">Golgi apparatus</keyword>
<dbReference type="GO" id="GO:0005539">
    <property type="term" value="F:glycosaminoglycan binding"/>
    <property type="evidence" value="ECO:0007669"/>
    <property type="project" value="TreeGrafter"/>
</dbReference>
<dbReference type="InterPro" id="IPR000917">
    <property type="entry name" value="Sulfatase_N"/>
</dbReference>
<evidence type="ECO:0000256" key="9">
    <source>
        <dbReference type="SAM" id="SignalP"/>
    </source>
</evidence>
<name>A0A922L3S1_DERFA</name>
<evidence type="ECO:0000259" key="11">
    <source>
        <dbReference type="Pfam" id="PF12548"/>
    </source>
</evidence>
<evidence type="ECO:0000256" key="1">
    <source>
        <dbReference type="ARBA" id="ARBA00001913"/>
    </source>
</evidence>
<dbReference type="PANTHER" id="PTHR43108:SF16">
    <property type="entry name" value="EXTRACELLULAR SULFATASE SULF-1 HOMOLOG"/>
    <property type="match status" value="1"/>
</dbReference>
<evidence type="ECO:0000256" key="2">
    <source>
        <dbReference type="ARBA" id="ARBA00004241"/>
    </source>
</evidence>
<sequence length="1170" mass="137588">MFIIYSLYYCFCYLFLINQISCDDEILSNFDEQNDSININDDDEWTKILYITPIPSPSSKNISSSIEPFIYNNNNNNNVAKRKLRKQQQQQQMKNKSKNHHYRKHKHRHRLQRKFMKFLRQQNLILMKNYGDKHLKSLDNKTMKSMWRNFSSHYYSQNPMLPFFENYSYGVQPMIDESISSIDQNQLNHHKRRKNNSSPTKKPNIIFILTDDQDIELGSMNYMPKTMKIMANQGVHVKNAYSTTPQTGENCSSTQWQQTHERQTFATYLRDFGGYRTAYFGKYLNEYNGSYIPPGWSDWSALIRNSRYYNYTLNVNGDKIRHGFDYHLDYYPDLILNDSLQFIRYSKRFFNSKPYLMVLSFPSPHGPEDSAPQYQNLFMNEKSHRTMSWNYAPNGDKQWLLRNTDKMSHIHQEFTDFLNAKRLQTLQSVDEAVNQIFQELKNLNELDNTYIIYTSDHGYHLGQFGLVKGKAMPFEFDIRVPFFIRGPNVPSGKILQQIVLNIDIAPTLLDIAGIRIPEHMDGISFLPYIRLLMNENSSEKNIERLKLMKRDTFLVERGKFQTFNSHNKHNNIDRLLIPIVGKKQWLQFQCLKSEYQSPCRANQRFECFVNINGVQRIRKCPSINRKNFIRSQKNSQGECICPPLSTTSVLKRNIDSIRTLKMDYHHRRLKKMRRKQQQKREMRSKNFSNRARRSDKFVLRLPDNRLSIDIDFDVQGVYEMKKLIEISKSSSSSSLSIESNNNNSNHDNRLLSPNNNNNLANITTSQLVSILDNNNPDDYDTFADLANYTDYLNRTFCTVTRSNFSIECSEEIYSNHQVWREKKDYINAAIIELQRRLSELKGIRRYINENRPSSSSSSLSSSSNPLVLGKKSNPKILNEENECFCPKSIATTTIIQDNDDDDSDNYNNNNNENSEDNYYDDHHNKEMNNDNNNKENVSDLYHDGMGRRRLIRPSSSMMVESKIIFIDDDDDDVGNNHNNNYAGHHHHHHRHRTPFNLKRWLRRREKKIRRQDKFAKTECKMAANGHMNCFTHDNDHWKTPPLWTNGPFCFCQNSLNSSFWCMRTINETHNNLYCEFVTGFITYYDLDKDPFQLRNLIFDLDFNVVEEMSRQLARLKSCSGAFDCSTTNNAVSSTIVDNIQSSTNLISKKKTLKSLPFRTSSQRLISSSIR</sequence>
<dbReference type="GO" id="GO:0046872">
    <property type="term" value="F:metal ion binding"/>
    <property type="evidence" value="ECO:0007669"/>
    <property type="project" value="UniProtKB-KW"/>
</dbReference>
<reference evidence="12" key="2">
    <citation type="journal article" date="2022" name="Res Sq">
        <title>Comparative Genomics Reveals Insights into the Divergent Evolution of Astigmatic Mites and Household Pest Adaptations.</title>
        <authorList>
            <person name="Xiong Q."/>
            <person name="Wan A.T.-Y."/>
            <person name="Liu X.-Y."/>
            <person name="Fung C.S.-H."/>
            <person name="Xiao X."/>
            <person name="Malainual N."/>
            <person name="Hou J."/>
            <person name="Wang L."/>
            <person name="Wang M."/>
            <person name="Yang K."/>
            <person name="Cui Y."/>
            <person name="Leung E."/>
            <person name="Nong W."/>
            <person name="Shin S.-K."/>
            <person name="Au S."/>
            <person name="Jeong K.Y."/>
            <person name="Chew F.T."/>
            <person name="Hui J."/>
            <person name="Leung T.F."/>
            <person name="Tungtrongchitr A."/>
            <person name="Zhong N."/>
            <person name="Liu Z."/>
            <person name="Tsui S."/>
        </authorList>
    </citation>
    <scope>NUCLEOTIDE SEQUENCE</scope>
    <source>
        <strain evidence="12">Derf</strain>
        <tissue evidence="12">Whole organism</tissue>
    </source>
</reference>
<organism evidence="12 13">
    <name type="scientific">Dermatophagoides farinae</name>
    <name type="common">American house dust mite</name>
    <dbReference type="NCBI Taxonomy" id="6954"/>
    <lineage>
        <taxon>Eukaryota</taxon>
        <taxon>Metazoa</taxon>
        <taxon>Ecdysozoa</taxon>
        <taxon>Arthropoda</taxon>
        <taxon>Chelicerata</taxon>
        <taxon>Arachnida</taxon>
        <taxon>Acari</taxon>
        <taxon>Acariformes</taxon>
        <taxon>Sarcoptiformes</taxon>
        <taxon>Astigmata</taxon>
        <taxon>Psoroptidia</taxon>
        <taxon>Analgoidea</taxon>
        <taxon>Pyroglyphidae</taxon>
        <taxon>Dermatophagoidinae</taxon>
        <taxon>Dermatophagoides</taxon>
    </lineage>
</organism>
<keyword evidence="6" id="KW-0106">Calcium</keyword>
<comment type="similarity">
    <text evidence="4">Belongs to the sulfatase family.</text>
</comment>
<dbReference type="Pfam" id="PF12548">
    <property type="entry name" value="DUF3740"/>
    <property type="match status" value="1"/>
</dbReference>
<dbReference type="GO" id="GO:0009986">
    <property type="term" value="C:cell surface"/>
    <property type="evidence" value="ECO:0007669"/>
    <property type="project" value="UniProtKB-SubCell"/>
</dbReference>
<protein>
    <submittedName>
        <fullName evidence="12">Extracellular sulfatase Sulf-1</fullName>
    </submittedName>
</protein>
<dbReference type="GO" id="GO:0005795">
    <property type="term" value="C:Golgi stack"/>
    <property type="evidence" value="ECO:0007669"/>
    <property type="project" value="UniProtKB-SubCell"/>
</dbReference>
<dbReference type="SUPFAM" id="SSF53649">
    <property type="entry name" value="Alkaline phosphatase-like"/>
    <property type="match status" value="2"/>
</dbReference>
<evidence type="ECO:0000313" key="12">
    <source>
        <dbReference type="EMBL" id="KAH9517273.1"/>
    </source>
</evidence>
<evidence type="ECO:0000256" key="5">
    <source>
        <dbReference type="ARBA" id="ARBA00022723"/>
    </source>
</evidence>
<dbReference type="InterPro" id="IPR017850">
    <property type="entry name" value="Alkaline_phosphatase_core_sf"/>
</dbReference>
<dbReference type="EMBL" id="ASGP02000003">
    <property type="protein sequence ID" value="KAH9517273.1"/>
    <property type="molecule type" value="Genomic_DNA"/>
</dbReference>
<feature type="chain" id="PRO_5038032813" evidence="9">
    <location>
        <begin position="23"/>
        <end position="1170"/>
    </location>
</feature>
<feature type="compositionally biased region" description="Basic and acidic residues" evidence="8">
    <location>
        <begin position="919"/>
        <end position="938"/>
    </location>
</feature>
<keyword evidence="5" id="KW-0479">Metal-binding</keyword>
<dbReference type="Proteomes" id="UP000790347">
    <property type="component" value="Unassembled WGS sequence"/>
</dbReference>
<keyword evidence="13" id="KW-1185">Reference proteome</keyword>
<feature type="signal peptide" evidence="9">
    <location>
        <begin position="1"/>
        <end position="22"/>
    </location>
</feature>
<keyword evidence="9" id="KW-0732">Signal</keyword>
<evidence type="ECO:0000256" key="4">
    <source>
        <dbReference type="ARBA" id="ARBA00008779"/>
    </source>
</evidence>
<dbReference type="AlphaFoldDB" id="A0A922L3S1"/>
<comment type="subcellular location">
    <subcellularLocation>
        <location evidence="2">Cell surface</location>
    </subcellularLocation>
    <subcellularLocation>
        <location evidence="3">Golgi apparatus</location>
        <location evidence="3">Golgi stack</location>
    </subcellularLocation>
</comment>
<comment type="caution">
    <text evidence="12">The sequence shown here is derived from an EMBL/GenBank/DDBJ whole genome shotgun (WGS) entry which is preliminary data.</text>
</comment>
<dbReference type="Gene3D" id="3.40.720.10">
    <property type="entry name" value="Alkaline Phosphatase, subunit A"/>
    <property type="match status" value="1"/>
</dbReference>
<gene>
    <name evidence="12" type="primary">SULF1</name>
    <name evidence="12" type="ORF">DERF_007951</name>
</gene>
<evidence type="ECO:0000259" key="10">
    <source>
        <dbReference type="Pfam" id="PF00884"/>
    </source>
</evidence>
<dbReference type="Pfam" id="PF00884">
    <property type="entry name" value="Sulfatase"/>
    <property type="match status" value="1"/>
</dbReference>
<feature type="region of interest" description="Disordered" evidence="8">
    <location>
        <begin position="670"/>
        <end position="689"/>
    </location>
</feature>
<evidence type="ECO:0000256" key="8">
    <source>
        <dbReference type="SAM" id="MobiDB-lite"/>
    </source>
</evidence>